<keyword evidence="1" id="KW-0028">Amino-acid biosynthesis</keyword>
<keyword evidence="2" id="KW-0061">Asparagine biosynthesis</keyword>
<dbReference type="InterPro" id="IPR029055">
    <property type="entry name" value="Ntn_hydrolases_N"/>
</dbReference>
<dbReference type="PANTHER" id="PTHR45937">
    <property type="entry name" value="ASPARAGINE SYNTHETASE DOMAIN-CONTAINING PROTEIN 1"/>
    <property type="match status" value="1"/>
</dbReference>
<organism evidence="4 5">
    <name type="scientific">Lactuca saligna</name>
    <name type="common">Willowleaf lettuce</name>
    <dbReference type="NCBI Taxonomy" id="75948"/>
    <lineage>
        <taxon>Eukaryota</taxon>
        <taxon>Viridiplantae</taxon>
        <taxon>Streptophyta</taxon>
        <taxon>Embryophyta</taxon>
        <taxon>Tracheophyta</taxon>
        <taxon>Spermatophyta</taxon>
        <taxon>Magnoliopsida</taxon>
        <taxon>eudicotyledons</taxon>
        <taxon>Gunneridae</taxon>
        <taxon>Pentapetalae</taxon>
        <taxon>asterids</taxon>
        <taxon>campanulids</taxon>
        <taxon>Asterales</taxon>
        <taxon>Asteraceae</taxon>
        <taxon>Cichorioideae</taxon>
        <taxon>Cichorieae</taxon>
        <taxon>Lactucinae</taxon>
        <taxon>Lactuca</taxon>
    </lineage>
</organism>
<evidence type="ECO:0000256" key="3">
    <source>
        <dbReference type="ARBA" id="ARBA00022962"/>
    </source>
</evidence>
<dbReference type="PANTHER" id="PTHR45937:SF1">
    <property type="entry name" value="ASPARAGINE SYNTHETASE DOMAIN-CONTAINING PROTEIN 1"/>
    <property type="match status" value="1"/>
</dbReference>
<dbReference type="GO" id="GO:0006529">
    <property type="term" value="P:asparagine biosynthetic process"/>
    <property type="evidence" value="ECO:0007669"/>
    <property type="project" value="UniProtKB-KW"/>
</dbReference>
<evidence type="ECO:0000313" key="4">
    <source>
        <dbReference type="EMBL" id="CAI9278453.1"/>
    </source>
</evidence>
<reference evidence="4" key="1">
    <citation type="submission" date="2023-04" db="EMBL/GenBank/DDBJ databases">
        <authorList>
            <person name="Vijverberg K."/>
            <person name="Xiong W."/>
            <person name="Schranz E."/>
        </authorList>
    </citation>
    <scope>NUCLEOTIDE SEQUENCE</scope>
</reference>
<evidence type="ECO:0008006" key="6">
    <source>
        <dbReference type="Google" id="ProtNLM"/>
    </source>
</evidence>
<evidence type="ECO:0000256" key="1">
    <source>
        <dbReference type="ARBA" id="ARBA00022605"/>
    </source>
</evidence>
<dbReference type="EMBL" id="OX465080">
    <property type="protein sequence ID" value="CAI9278453.1"/>
    <property type="molecule type" value="Genomic_DNA"/>
</dbReference>
<keyword evidence="3" id="KW-0315">Glutamine amidotransferase</keyword>
<dbReference type="InterPro" id="IPR051857">
    <property type="entry name" value="Asn_synthetase_domain"/>
</dbReference>
<gene>
    <name evidence="4" type="ORF">LSALG_LOCUS18313</name>
</gene>
<protein>
    <recommendedName>
        <fullName evidence="6">Glutamine amidotransferase type-2 domain-containing protein</fullName>
    </recommendedName>
</protein>
<evidence type="ECO:0000256" key="2">
    <source>
        <dbReference type="ARBA" id="ARBA00022888"/>
    </source>
</evidence>
<dbReference type="SUPFAM" id="SSF56235">
    <property type="entry name" value="N-terminal nucleophile aminohydrolases (Ntn hydrolases)"/>
    <property type="match status" value="1"/>
</dbReference>
<dbReference type="Gene3D" id="3.60.20.10">
    <property type="entry name" value="Glutamine Phosphoribosylpyrophosphate, subunit 1, domain 1"/>
    <property type="match status" value="1"/>
</dbReference>
<keyword evidence="5" id="KW-1185">Reference proteome</keyword>
<evidence type="ECO:0000313" key="5">
    <source>
        <dbReference type="Proteomes" id="UP001177003"/>
    </source>
</evidence>
<sequence>MSKPPSSSLGFRQRRKEHQDMCGILIIISGVRIDLSSLLPDSTICSSLSGETANFLFSVDDIKAALRRRGPDSLGSKSIFLHADEERTLQSSVEEENAIEESHFIDIPVLNNTSFGKLIFVGATLQLRGVYPITQPLVDKSGNILIYNGEVFGGIELNSDTNDTEVLMKSLKECCNCLSHEHEDTCRNGKYSVPEFLSKIKGPWALIYWQVTFEWKTQRQYGLVEMHLEGEVFLFIGLV</sequence>
<dbReference type="Proteomes" id="UP001177003">
    <property type="component" value="Chromosome 4"/>
</dbReference>
<dbReference type="AlphaFoldDB" id="A0AA35YQN3"/>
<name>A0AA35YQN3_LACSI</name>
<proteinExistence type="predicted"/>
<accession>A0AA35YQN3</accession>